<reference evidence="10 11" key="1">
    <citation type="submission" date="2018-05" db="EMBL/GenBank/DDBJ databases">
        <title>Complete genome sequence of Megasphaera sp. AJH120T, isolated from the ceca of a chicken.</title>
        <authorList>
            <person name="Maki J."/>
            <person name="Looft T."/>
        </authorList>
    </citation>
    <scope>NUCLEOTIDE SEQUENCE [LARGE SCALE GENOMIC DNA]</scope>
    <source>
        <strain evidence="10 11">AJH120</strain>
    </source>
</reference>
<dbReference type="KEGG" id="meg:DKB62_03575"/>
<feature type="active site" description="Schiff-base intermediate with substrate" evidence="9">
    <location>
        <position position="50"/>
    </location>
</feature>
<accession>A0A346AXX6</accession>
<feature type="binding site" evidence="9">
    <location>
        <position position="9"/>
    </location>
    <ligand>
        <name>Mg(2+)</name>
        <dbReference type="ChEBI" id="CHEBI:18420"/>
    </ligand>
</feature>
<evidence type="ECO:0000256" key="5">
    <source>
        <dbReference type="ARBA" id="ARBA00023270"/>
    </source>
</evidence>
<evidence type="ECO:0000256" key="7">
    <source>
        <dbReference type="ARBA" id="ARBA00056573"/>
    </source>
</evidence>
<evidence type="ECO:0000256" key="6">
    <source>
        <dbReference type="ARBA" id="ARBA00052005"/>
    </source>
</evidence>
<feature type="binding site" evidence="9">
    <location>
        <position position="11"/>
    </location>
    <ligand>
        <name>Mg(2+)</name>
        <dbReference type="ChEBI" id="CHEBI:18420"/>
    </ligand>
</feature>
<keyword evidence="2 9" id="KW-0479">Metal-binding</keyword>
<dbReference type="SFLD" id="SFLDS00003">
    <property type="entry name" value="Haloacid_Dehalogenase"/>
    <property type="match status" value="1"/>
</dbReference>
<sequence length="255" mass="29063">MKWEGIIFDWAGTTVDFGSMAPVVVFREIFAKRGIAVTNEEIRRPMGMLKWNHIQAMLDMPRIRGEWRRRFRSEPQDWDVDTLYDDFEPMLLALLARGTEVKPYVADTTAELRRRGYQIGSTTGYTNIMMKSVVKAAAAQGYEADFWITPDSVSGFGRPYPYMIFRNMEHFKWQQTSRVLKVGDTVTDILEGKHAGVKTAGIIVGSSVMGLSREEYDSLTEGERQAACEQARAVYEEAGADYVLHDIRDILRIAE</sequence>
<dbReference type="FunFam" id="1.10.150.240:FF:000006">
    <property type="entry name" value="Phosphonoacetaldehyde hydrolase"/>
    <property type="match status" value="1"/>
</dbReference>
<dbReference type="Gene3D" id="3.40.50.1000">
    <property type="entry name" value="HAD superfamily/HAD-like"/>
    <property type="match status" value="1"/>
</dbReference>
<dbReference type="SFLD" id="SFLDG01129">
    <property type="entry name" value="C1.5:_HAD__Beta-PGM__Phosphata"/>
    <property type="match status" value="1"/>
</dbReference>
<dbReference type="AlphaFoldDB" id="A0A346AXX6"/>
<keyword evidence="3 9" id="KW-0378">Hydrolase</keyword>
<feature type="active site" description="Nucleophile" evidence="9">
    <location>
        <position position="9"/>
    </location>
</feature>
<comment type="subunit">
    <text evidence="1 9">Homodimer.</text>
</comment>
<dbReference type="GO" id="GO:0006281">
    <property type="term" value="P:DNA repair"/>
    <property type="evidence" value="ECO:0007669"/>
    <property type="project" value="TreeGrafter"/>
</dbReference>
<dbReference type="NCBIfam" id="TIGR01422">
    <property type="entry name" value="phosphonatase"/>
    <property type="match status" value="1"/>
</dbReference>
<evidence type="ECO:0000256" key="1">
    <source>
        <dbReference type="ARBA" id="ARBA00011738"/>
    </source>
</evidence>
<dbReference type="InterPro" id="IPR050155">
    <property type="entry name" value="HAD-like_hydrolase_sf"/>
</dbReference>
<dbReference type="GO" id="GO:0019700">
    <property type="term" value="P:organic phosphonate catabolic process"/>
    <property type="evidence" value="ECO:0007669"/>
    <property type="project" value="InterPro"/>
</dbReference>
<dbReference type="InterPro" id="IPR023214">
    <property type="entry name" value="HAD_sf"/>
</dbReference>
<comment type="function">
    <text evidence="7 9">Involved in phosphonate degradation.</text>
</comment>
<dbReference type="SUPFAM" id="SSF56784">
    <property type="entry name" value="HAD-like"/>
    <property type="match status" value="1"/>
</dbReference>
<protein>
    <recommendedName>
        <fullName evidence="8 9">Phosphonoacetaldehyde hydrolase</fullName>
        <shortName evidence="9">Phosphonatase</shortName>
        <ecNumber evidence="8 9">3.11.1.1</ecNumber>
    </recommendedName>
    <alternativeName>
        <fullName evidence="9">Phosphonoacetaldehyde phosphonohydrolase</fullName>
    </alternativeName>
</protein>
<evidence type="ECO:0000256" key="3">
    <source>
        <dbReference type="ARBA" id="ARBA00022801"/>
    </source>
</evidence>
<keyword evidence="11" id="KW-1185">Reference proteome</keyword>
<dbReference type="Proteomes" id="UP000254337">
    <property type="component" value="Chromosome"/>
</dbReference>
<dbReference type="HAMAP" id="MF_01375">
    <property type="entry name" value="PhnX"/>
    <property type="match status" value="1"/>
</dbReference>
<comment type="similarity">
    <text evidence="9">Belongs to the HAD-like hydrolase superfamily. PhnX family.</text>
</comment>
<comment type="cofactor">
    <cofactor evidence="9">
        <name>Mg(2+)</name>
        <dbReference type="ChEBI" id="CHEBI:18420"/>
    </cofactor>
    <text evidence="9">Binds 1 Mg(2+) ion per subunit.</text>
</comment>
<proteinExistence type="inferred from homology"/>
<dbReference type="OrthoDB" id="5504491at2"/>
<name>A0A346AXX6_9FIRM</name>
<dbReference type="GO" id="GO:0008967">
    <property type="term" value="F:phosphoglycolate phosphatase activity"/>
    <property type="evidence" value="ECO:0007669"/>
    <property type="project" value="TreeGrafter"/>
</dbReference>
<dbReference type="GO" id="GO:0005829">
    <property type="term" value="C:cytosol"/>
    <property type="evidence" value="ECO:0007669"/>
    <property type="project" value="TreeGrafter"/>
</dbReference>
<dbReference type="PANTHER" id="PTHR43434">
    <property type="entry name" value="PHOSPHOGLYCOLATE PHOSPHATASE"/>
    <property type="match status" value="1"/>
</dbReference>
<dbReference type="EMBL" id="CP029462">
    <property type="protein sequence ID" value="AXL20719.1"/>
    <property type="molecule type" value="Genomic_DNA"/>
</dbReference>
<dbReference type="PANTHER" id="PTHR43434:SF19">
    <property type="entry name" value="PHOSPHONOACETALDEHYDE HYDROLASE"/>
    <property type="match status" value="1"/>
</dbReference>
<feature type="binding site" evidence="9">
    <location>
        <position position="184"/>
    </location>
    <ligand>
        <name>Mg(2+)</name>
        <dbReference type="ChEBI" id="CHEBI:18420"/>
    </ligand>
</feature>
<dbReference type="InterPro" id="IPR023198">
    <property type="entry name" value="PGP-like_dom2"/>
</dbReference>
<organism evidence="10 11">
    <name type="scientific">Megasphaera stantonii</name>
    <dbReference type="NCBI Taxonomy" id="2144175"/>
    <lineage>
        <taxon>Bacteria</taxon>
        <taxon>Bacillati</taxon>
        <taxon>Bacillota</taxon>
        <taxon>Negativicutes</taxon>
        <taxon>Veillonellales</taxon>
        <taxon>Veillonellaceae</taxon>
        <taxon>Megasphaera</taxon>
    </lineage>
</organism>
<keyword evidence="4 9" id="KW-0460">Magnesium</keyword>
<gene>
    <name evidence="9" type="primary">phnX</name>
    <name evidence="10" type="ORF">DKB62_03575</name>
</gene>
<evidence type="ECO:0000313" key="11">
    <source>
        <dbReference type="Proteomes" id="UP000254337"/>
    </source>
</evidence>
<evidence type="ECO:0000256" key="9">
    <source>
        <dbReference type="HAMAP-Rule" id="MF_01375"/>
    </source>
</evidence>
<dbReference type="GO" id="GO:0000287">
    <property type="term" value="F:magnesium ion binding"/>
    <property type="evidence" value="ECO:0007669"/>
    <property type="project" value="UniProtKB-UniRule"/>
</dbReference>
<evidence type="ECO:0000313" key="10">
    <source>
        <dbReference type="EMBL" id="AXL20719.1"/>
    </source>
</evidence>
<evidence type="ECO:0000256" key="4">
    <source>
        <dbReference type="ARBA" id="ARBA00022842"/>
    </source>
</evidence>
<dbReference type="Gene3D" id="1.10.150.240">
    <property type="entry name" value="Putative phosphatase, domain 2"/>
    <property type="match status" value="1"/>
</dbReference>
<comment type="catalytic activity">
    <reaction evidence="6 9">
        <text>phosphonoacetaldehyde + H2O = acetaldehyde + phosphate + H(+)</text>
        <dbReference type="Rhea" id="RHEA:18905"/>
        <dbReference type="ChEBI" id="CHEBI:15343"/>
        <dbReference type="ChEBI" id="CHEBI:15377"/>
        <dbReference type="ChEBI" id="CHEBI:15378"/>
        <dbReference type="ChEBI" id="CHEBI:43474"/>
        <dbReference type="ChEBI" id="CHEBI:58383"/>
        <dbReference type="EC" id="3.11.1.1"/>
    </reaction>
</comment>
<keyword evidence="5 9" id="KW-0704">Schiff base</keyword>
<dbReference type="EC" id="3.11.1.1" evidence="8 9"/>
<dbReference type="InterPro" id="IPR006323">
    <property type="entry name" value="Phosphonoacetald_hydro"/>
</dbReference>
<dbReference type="InterPro" id="IPR036412">
    <property type="entry name" value="HAD-like_sf"/>
</dbReference>
<evidence type="ECO:0000256" key="8">
    <source>
        <dbReference type="ARBA" id="ARBA00066472"/>
    </source>
</evidence>
<dbReference type="GO" id="GO:0050194">
    <property type="term" value="F:phosphonoacetaldehyde hydrolase activity"/>
    <property type="evidence" value="ECO:0007669"/>
    <property type="project" value="UniProtKB-UniRule"/>
</dbReference>
<dbReference type="Pfam" id="PF00702">
    <property type="entry name" value="Hydrolase"/>
    <property type="match status" value="1"/>
</dbReference>
<evidence type="ECO:0000256" key="2">
    <source>
        <dbReference type="ARBA" id="ARBA00022723"/>
    </source>
</evidence>
<dbReference type="RefSeq" id="WP_107196715.1">
    <property type="nucleotide sequence ID" value="NZ_CP029462.1"/>
</dbReference>